<feature type="domain" description="HAMP" evidence="9">
    <location>
        <begin position="295"/>
        <end position="349"/>
    </location>
</feature>
<keyword evidence="6" id="KW-0472">Membrane</keyword>
<keyword evidence="6" id="KW-0812">Transmembrane</keyword>
<name>Q6AQS5_DESPS</name>
<gene>
    <name evidence="10" type="ordered locus">DP0569</name>
</gene>
<accession>Q6AQS5</accession>
<evidence type="ECO:0000313" key="10">
    <source>
        <dbReference type="EMBL" id="CAG35298.1"/>
    </source>
</evidence>
<feature type="transmembrane region" description="Helical" evidence="6">
    <location>
        <begin position="270"/>
        <end position="291"/>
    </location>
</feature>
<dbReference type="GO" id="GO:0005886">
    <property type="term" value="C:plasma membrane"/>
    <property type="evidence" value="ECO:0007669"/>
    <property type="project" value="UniProtKB-SubCell"/>
</dbReference>
<keyword evidence="3 5" id="KW-0807">Transducer</keyword>
<dbReference type="GO" id="GO:0007165">
    <property type="term" value="P:signal transduction"/>
    <property type="evidence" value="ECO:0007669"/>
    <property type="project" value="UniProtKB-KW"/>
</dbReference>
<dbReference type="EMBL" id="CR522870">
    <property type="protein sequence ID" value="CAG35298.1"/>
    <property type="molecule type" value="Genomic_DNA"/>
</dbReference>
<dbReference type="PANTHER" id="PTHR32089:SF112">
    <property type="entry name" value="LYSOZYME-LIKE PROTEIN-RELATED"/>
    <property type="match status" value="1"/>
</dbReference>
<dbReference type="Proteomes" id="UP000000602">
    <property type="component" value="Chromosome"/>
</dbReference>
<evidence type="ECO:0000256" key="3">
    <source>
        <dbReference type="ARBA" id="ARBA00023224"/>
    </source>
</evidence>
<keyword evidence="2" id="KW-1003">Cell membrane</keyword>
<feature type="domain" description="T-SNARE coiled-coil homology" evidence="8">
    <location>
        <begin position="527"/>
        <end position="589"/>
    </location>
</feature>
<dbReference type="CDD" id="cd06225">
    <property type="entry name" value="HAMP"/>
    <property type="match status" value="1"/>
</dbReference>
<dbReference type="AlphaFoldDB" id="Q6AQS5"/>
<dbReference type="KEGG" id="dps:DP0569"/>
<protein>
    <submittedName>
        <fullName evidence="10">Related to methyl-accepting chemotaxis protein</fullName>
    </submittedName>
</protein>
<dbReference type="Pfam" id="PF00672">
    <property type="entry name" value="HAMP"/>
    <property type="match status" value="1"/>
</dbReference>
<evidence type="ECO:0000256" key="6">
    <source>
        <dbReference type="SAM" id="Phobius"/>
    </source>
</evidence>
<sequence length="641" mass="69218">MGENGMKNWKLRTQVGVGFAVVLFLTCIVGGAGVFSLKSIEGNMVLYQQTNISQQLFSEAKGHFGNYLLNSYKDGLAEQNEARKQIQQSFTALESQASSLSGESASQLLDRYSQYQVTFAQLDSFEKKKWALIGEIGQLFVGYDVLIKKGAIRIKDMLLSAQLCRVGTLAYFNRATPAAREKNLKYFKEFAHKIDVWEKLIGHSERLVGTYREIQSRLDRLNVLLQQYYGYIDQQQALQKKMQILSQEATALAQTLVDEGTLSINSKVSFSFWIIVCAVIGAVFFGVLFALKTAQSITQPLREVATGMQGVAEGDGDLTIRLKVEQDNEIGELASWFDLFMEQMSGTVRSIAGNSKQLGSSADEFHHVAAKMKGNASRAFAASAEVADCAMELGESMVSVAAANEQASGNINLVAAAAEEMTAAVSEIATNAGAAHGVTELAVTKAQSTSERVEILGKAAAAISRVTEVITDISNQTNLLALNATIEAARAGEAGKGFGVVANEIKELARQTSEATEDIKEEIANIQSTTEDTVGEIADIVRVIGEVNDTVALIAIAVEEQEATTKEIASNINQASQGIQEVSEHMARSSAVSVTMAEDIRGVNRSVEEIAEDSDLVAAKVEDLRTLAGDLSSFVGAFKKY</sequence>
<feature type="transmembrane region" description="Helical" evidence="6">
    <location>
        <begin position="15"/>
        <end position="37"/>
    </location>
</feature>
<keyword evidence="2" id="KW-0997">Cell inner membrane</keyword>
<comment type="subcellular location">
    <subcellularLocation>
        <location evidence="1">Cell inner membrane</location>
        <topology evidence="1">Multi-pass membrane protein</topology>
    </subcellularLocation>
</comment>
<evidence type="ECO:0000256" key="4">
    <source>
        <dbReference type="ARBA" id="ARBA00029447"/>
    </source>
</evidence>
<dbReference type="HOGENOM" id="CLU_000445_107_27_7"/>
<dbReference type="SMART" id="SM00283">
    <property type="entry name" value="MA"/>
    <property type="match status" value="1"/>
</dbReference>
<dbReference type="PROSITE" id="PS50111">
    <property type="entry name" value="CHEMOTAXIS_TRANSDUC_2"/>
    <property type="match status" value="1"/>
</dbReference>
<keyword evidence="6" id="KW-1133">Transmembrane helix</keyword>
<evidence type="ECO:0000256" key="5">
    <source>
        <dbReference type="PROSITE-ProRule" id="PRU00284"/>
    </source>
</evidence>
<dbReference type="PANTHER" id="PTHR32089">
    <property type="entry name" value="METHYL-ACCEPTING CHEMOTAXIS PROTEIN MCPB"/>
    <property type="match status" value="1"/>
</dbReference>
<dbReference type="PROSITE" id="PS50885">
    <property type="entry name" value="HAMP"/>
    <property type="match status" value="1"/>
</dbReference>
<organism evidence="10 11">
    <name type="scientific">Desulfotalea psychrophila (strain LSv54 / DSM 12343)</name>
    <dbReference type="NCBI Taxonomy" id="177439"/>
    <lineage>
        <taxon>Bacteria</taxon>
        <taxon>Pseudomonadati</taxon>
        <taxon>Thermodesulfobacteriota</taxon>
        <taxon>Desulfobulbia</taxon>
        <taxon>Desulfobulbales</taxon>
        <taxon>Desulfocapsaceae</taxon>
        <taxon>Desulfotalea</taxon>
    </lineage>
</organism>
<evidence type="ECO:0000256" key="2">
    <source>
        <dbReference type="ARBA" id="ARBA00022519"/>
    </source>
</evidence>
<feature type="domain" description="Methyl-accepting transducer" evidence="7">
    <location>
        <begin position="368"/>
        <end position="601"/>
    </location>
</feature>
<dbReference type="InterPro" id="IPR003660">
    <property type="entry name" value="HAMP_dom"/>
</dbReference>
<dbReference type="InterPro" id="IPR004089">
    <property type="entry name" value="MCPsignal_dom"/>
</dbReference>
<evidence type="ECO:0000256" key="1">
    <source>
        <dbReference type="ARBA" id="ARBA00004429"/>
    </source>
</evidence>
<dbReference type="InterPro" id="IPR000727">
    <property type="entry name" value="T_SNARE_dom"/>
</dbReference>
<evidence type="ECO:0000313" key="11">
    <source>
        <dbReference type="Proteomes" id="UP000000602"/>
    </source>
</evidence>
<evidence type="ECO:0000259" key="7">
    <source>
        <dbReference type="PROSITE" id="PS50111"/>
    </source>
</evidence>
<dbReference type="Pfam" id="PF00015">
    <property type="entry name" value="MCPsignal"/>
    <property type="match status" value="1"/>
</dbReference>
<evidence type="ECO:0000259" key="9">
    <source>
        <dbReference type="PROSITE" id="PS50885"/>
    </source>
</evidence>
<evidence type="ECO:0000259" key="8">
    <source>
        <dbReference type="PROSITE" id="PS50192"/>
    </source>
</evidence>
<comment type="similarity">
    <text evidence="4">Belongs to the methyl-accepting chemotaxis (MCP) protein family.</text>
</comment>
<keyword evidence="11" id="KW-1185">Reference proteome</keyword>
<dbReference type="Gene3D" id="1.10.8.500">
    <property type="entry name" value="HAMP domain in histidine kinase"/>
    <property type="match status" value="1"/>
</dbReference>
<proteinExistence type="inferred from homology"/>
<dbReference type="eggNOG" id="COG0840">
    <property type="taxonomic scope" value="Bacteria"/>
</dbReference>
<reference evidence="11" key="1">
    <citation type="journal article" date="2004" name="Environ. Microbiol.">
        <title>The genome of Desulfotalea psychrophila, a sulfate-reducing bacterium from permanently cold Arctic sediments.</title>
        <authorList>
            <person name="Rabus R."/>
            <person name="Ruepp A."/>
            <person name="Frickey T."/>
            <person name="Rattei T."/>
            <person name="Fartmann B."/>
            <person name="Stark M."/>
            <person name="Bauer M."/>
            <person name="Zibat A."/>
            <person name="Lombardot T."/>
            <person name="Becker I."/>
            <person name="Amann J."/>
            <person name="Gellner K."/>
            <person name="Teeling H."/>
            <person name="Leuschner W.D."/>
            <person name="Gloeckner F.-O."/>
            <person name="Lupas A.N."/>
            <person name="Amann R."/>
            <person name="Klenk H.-P."/>
        </authorList>
    </citation>
    <scope>NUCLEOTIDE SEQUENCE [LARGE SCALE GENOMIC DNA]</scope>
    <source>
        <strain evidence="11">DSM 12343 / LSv54</strain>
    </source>
</reference>
<dbReference type="SMART" id="SM00304">
    <property type="entry name" value="HAMP"/>
    <property type="match status" value="1"/>
</dbReference>
<dbReference type="STRING" id="177439.DP0569"/>
<dbReference type="SUPFAM" id="SSF58104">
    <property type="entry name" value="Methyl-accepting chemotaxis protein (MCP) signaling domain"/>
    <property type="match status" value="1"/>
</dbReference>
<dbReference type="PROSITE" id="PS50192">
    <property type="entry name" value="T_SNARE"/>
    <property type="match status" value="1"/>
</dbReference>
<dbReference type="Gene3D" id="1.10.287.950">
    <property type="entry name" value="Methyl-accepting chemotaxis protein"/>
    <property type="match status" value="1"/>
</dbReference>